<feature type="compositionally biased region" description="Low complexity" evidence="1">
    <location>
        <begin position="453"/>
        <end position="492"/>
    </location>
</feature>
<dbReference type="SUPFAM" id="SSF46934">
    <property type="entry name" value="UBA-like"/>
    <property type="match status" value="1"/>
</dbReference>
<dbReference type="Gene3D" id="1.10.260.100">
    <property type="match status" value="1"/>
</dbReference>
<comment type="caution">
    <text evidence="4">The sequence shown here is derived from an EMBL/GenBank/DDBJ whole genome shotgun (WGS) entry which is preliminary data.</text>
</comment>
<evidence type="ECO:0000259" key="2">
    <source>
        <dbReference type="PROSITE" id="PS50030"/>
    </source>
</evidence>
<dbReference type="InterPro" id="IPR029071">
    <property type="entry name" value="Ubiquitin-like_domsf"/>
</dbReference>
<dbReference type="InterPro" id="IPR009060">
    <property type="entry name" value="UBA-like_sf"/>
</dbReference>
<evidence type="ECO:0000313" key="4">
    <source>
        <dbReference type="EMBL" id="PXF40926.1"/>
    </source>
</evidence>
<reference evidence="4 5" key="1">
    <citation type="journal article" date="2018" name="Mol. Biol. Evol.">
        <title>Analysis of the draft genome of the red seaweed Gracilariopsis chorda provides insights into genome size evolution in Rhodophyta.</title>
        <authorList>
            <person name="Lee J."/>
            <person name="Yang E.C."/>
            <person name="Graf L."/>
            <person name="Yang J.H."/>
            <person name="Qiu H."/>
            <person name="Zel Zion U."/>
            <person name="Chan C.X."/>
            <person name="Stephens T.G."/>
            <person name="Weber A.P.M."/>
            <person name="Boo G.H."/>
            <person name="Boo S.M."/>
            <person name="Kim K.M."/>
            <person name="Shin Y."/>
            <person name="Jung M."/>
            <person name="Lee S.J."/>
            <person name="Yim H.S."/>
            <person name="Lee J.H."/>
            <person name="Bhattacharya D."/>
            <person name="Yoon H.S."/>
        </authorList>
    </citation>
    <scope>NUCLEOTIDE SEQUENCE [LARGE SCALE GENOMIC DNA]</scope>
    <source>
        <strain evidence="4 5">SKKU-2015</strain>
        <tissue evidence="4">Whole body</tissue>
    </source>
</reference>
<sequence length="612" mass="64512">MAITIIVKNTGGTRFEMEVADFSETVGQFKTRLASVSGIPANSQRLIFRGHILKDSHTFEQIRAKHGLESGHSMHVVPSPSARTTPSSAPTARTTPATTSANPTPQPNGNPAPNPPANNMDPFGTGAFGMPGMPGMPGMGDMRQMLRNPQQMEALLNSPIMDGIMNNPEIARNMMMNTPQMRELMERNPEIAHIFNDPSTFRQMVQMARNPALMNEMMRNTDRQMANIEMMPGGFDTLRRMHENIQAPLMDAAQDHFTNNATSNEAGNGTDDNPFSSLFQNTPSNAPMPNPWAPNGGMPAQNPSTNGWGGAGADAAGANLFASLFSGAPDTNGSSNAATAGGGANPVPPFNMAAGMNSEHMLRLLENPAMLQFMQSILSDPQMFQTMVAGNPQLQALQQSNPEMARMLQNPELVRAFLNPDVMRAVRQMHDAMNPNGANAGSLFGLNPTAPDAGTTGTRATSNATAANAGTGTSRTPSQQAASGQQSGENGANRTGAGAQHPFAALMNALNAGGMGGGAQQGTQTGANAAGAAQNPFAAMMNALNAGGMGGAATTNSTQEMTQEQLEEMYSTQLEQLRDMGFLDKTMCLQALQQSQGNVSAAIENLLSRFGG</sequence>
<protein>
    <submittedName>
        <fullName evidence="4">Ubiquitin domain-containing protein DSK2b</fullName>
    </submittedName>
</protein>
<dbReference type="GO" id="GO:0006511">
    <property type="term" value="P:ubiquitin-dependent protein catabolic process"/>
    <property type="evidence" value="ECO:0007669"/>
    <property type="project" value="TreeGrafter"/>
</dbReference>
<dbReference type="InterPro" id="IPR015496">
    <property type="entry name" value="Ubiquilin"/>
</dbReference>
<dbReference type="PROSITE" id="PS50053">
    <property type="entry name" value="UBIQUITIN_2"/>
    <property type="match status" value="1"/>
</dbReference>
<dbReference type="InterPro" id="IPR015940">
    <property type="entry name" value="UBA"/>
</dbReference>
<dbReference type="Proteomes" id="UP000247409">
    <property type="component" value="Unassembled WGS sequence"/>
</dbReference>
<evidence type="ECO:0000256" key="1">
    <source>
        <dbReference type="SAM" id="MobiDB-lite"/>
    </source>
</evidence>
<feature type="domain" description="UBA" evidence="2">
    <location>
        <begin position="565"/>
        <end position="609"/>
    </location>
</feature>
<dbReference type="GO" id="GO:0031593">
    <property type="term" value="F:polyubiquitin modification-dependent protein binding"/>
    <property type="evidence" value="ECO:0007669"/>
    <property type="project" value="TreeGrafter"/>
</dbReference>
<dbReference type="SMART" id="SM00165">
    <property type="entry name" value="UBA"/>
    <property type="match status" value="1"/>
</dbReference>
<dbReference type="Pfam" id="PF00240">
    <property type="entry name" value="ubiquitin"/>
    <property type="match status" value="1"/>
</dbReference>
<dbReference type="EMBL" id="NBIV01000251">
    <property type="protein sequence ID" value="PXF40926.1"/>
    <property type="molecule type" value="Genomic_DNA"/>
</dbReference>
<proteinExistence type="predicted"/>
<feature type="compositionally biased region" description="Polar residues" evidence="1">
    <location>
        <begin position="259"/>
        <end position="285"/>
    </location>
</feature>
<dbReference type="InterPro" id="IPR019954">
    <property type="entry name" value="Ubiquitin_CS"/>
</dbReference>
<feature type="region of interest" description="Disordered" evidence="1">
    <location>
        <begin position="67"/>
        <end position="123"/>
    </location>
</feature>
<dbReference type="AlphaFoldDB" id="A0A2V3IFR1"/>
<dbReference type="Gene3D" id="1.10.8.10">
    <property type="entry name" value="DNA helicase RuvA subunit, C-terminal domain"/>
    <property type="match status" value="1"/>
</dbReference>
<dbReference type="SUPFAM" id="SSF54236">
    <property type="entry name" value="Ubiquitin-like"/>
    <property type="match status" value="1"/>
</dbReference>
<dbReference type="PANTHER" id="PTHR10677:SF3">
    <property type="entry name" value="FI07626P-RELATED"/>
    <property type="match status" value="1"/>
</dbReference>
<name>A0A2V3IFR1_9FLOR</name>
<dbReference type="Gene3D" id="3.10.20.90">
    <property type="entry name" value="Phosphatidylinositol 3-kinase Catalytic Subunit, Chain A, domain 1"/>
    <property type="match status" value="1"/>
</dbReference>
<dbReference type="FunFam" id="1.10.260.100:FF:000001">
    <property type="entry name" value="Ubiquilin 1"/>
    <property type="match status" value="1"/>
</dbReference>
<keyword evidence="5" id="KW-1185">Reference proteome</keyword>
<dbReference type="InterPro" id="IPR006636">
    <property type="entry name" value="STI1_HS-bd"/>
</dbReference>
<feature type="region of interest" description="Disordered" evidence="1">
    <location>
        <begin position="259"/>
        <end position="305"/>
    </location>
</feature>
<feature type="compositionally biased region" description="Low complexity" evidence="1">
    <location>
        <begin position="78"/>
        <end position="103"/>
    </location>
</feature>
<feature type="region of interest" description="Disordered" evidence="1">
    <location>
        <begin position="439"/>
        <end position="498"/>
    </location>
</feature>
<feature type="compositionally biased region" description="Pro residues" evidence="1">
    <location>
        <begin position="104"/>
        <end position="116"/>
    </location>
</feature>
<evidence type="ECO:0000313" key="5">
    <source>
        <dbReference type="Proteomes" id="UP000247409"/>
    </source>
</evidence>
<dbReference type="OrthoDB" id="267397at2759"/>
<gene>
    <name evidence="4" type="ORF">BWQ96_09372</name>
</gene>
<accession>A0A2V3IFR1</accession>
<dbReference type="Pfam" id="PF23195">
    <property type="entry name" value="UBQLN1"/>
    <property type="match status" value="2"/>
</dbReference>
<dbReference type="PANTHER" id="PTHR10677">
    <property type="entry name" value="UBIQUILIN"/>
    <property type="match status" value="1"/>
</dbReference>
<dbReference type="GO" id="GO:0005829">
    <property type="term" value="C:cytosol"/>
    <property type="evidence" value="ECO:0007669"/>
    <property type="project" value="TreeGrafter"/>
</dbReference>
<dbReference type="SMART" id="SM00727">
    <property type="entry name" value="STI1"/>
    <property type="match status" value="4"/>
</dbReference>
<dbReference type="PROSITE" id="PS50030">
    <property type="entry name" value="UBA"/>
    <property type="match status" value="1"/>
</dbReference>
<dbReference type="SMART" id="SM00213">
    <property type="entry name" value="UBQ"/>
    <property type="match status" value="1"/>
</dbReference>
<evidence type="ECO:0000259" key="3">
    <source>
        <dbReference type="PROSITE" id="PS50053"/>
    </source>
</evidence>
<feature type="domain" description="Ubiquitin-like" evidence="3">
    <location>
        <begin position="3"/>
        <end position="77"/>
    </location>
</feature>
<dbReference type="STRING" id="448386.A0A2V3IFR1"/>
<organism evidence="4 5">
    <name type="scientific">Gracilariopsis chorda</name>
    <dbReference type="NCBI Taxonomy" id="448386"/>
    <lineage>
        <taxon>Eukaryota</taxon>
        <taxon>Rhodophyta</taxon>
        <taxon>Florideophyceae</taxon>
        <taxon>Rhodymeniophycidae</taxon>
        <taxon>Gracilariales</taxon>
        <taxon>Gracilariaceae</taxon>
        <taxon>Gracilariopsis</taxon>
    </lineage>
</organism>
<dbReference type="InterPro" id="IPR000626">
    <property type="entry name" value="Ubiquitin-like_dom"/>
</dbReference>
<dbReference type="PROSITE" id="PS00299">
    <property type="entry name" value="UBIQUITIN_1"/>
    <property type="match status" value="1"/>
</dbReference>